<evidence type="ECO:0000259" key="15">
    <source>
        <dbReference type="PROSITE" id="PS50025"/>
    </source>
</evidence>
<keyword evidence="9 11" id="KW-1015">Disulfide bond</keyword>
<dbReference type="InterPro" id="IPR036056">
    <property type="entry name" value="Fibrinogen-like_C"/>
</dbReference>
<feature type="domain" description="Laminin G" evidence="15">
    <location>
        <begin position="1123"/>
        <end position="1322"/>
    </location>
</feature>
<dbReference type="CDD" id="cd00110">
    <property type="entry name" value="LamG"/>
    <property type="match status" value="4"/>
</dbReference>
<dbReference type="SUPFAM" id="SSF49785">
    <property type="entry name" value="Galactose-binding domain-like"/>
    <property type="match status" value="1"/>
</dbReference>
<evidence type="ECO:0000256" key="1">
    <source>
        <dbReference type="ARBA" id="ARBA00004479"/>
    </source>
</evidence>
<dbReference type="SMART" id="SM00282">
    <property type="entry name" value="LamG"/>
    <property type="match status" value="4"/>
</dbReference>
<dbReference type="Ensembl" id="ENSONIT00000010472.2">
    <property type="protein sequence ID" value="ENSONIP00000010463.2"/>
    <property type="gene ID" value="ENSONIG00000008317.2"/>
</dbReference>
<dbReference type="GeneTree" id="ENSGT00940000160228"/>
<evidence type="ECO:0000313" key="18">
    <source>
        <dbReference type="Ensembl" id="ENSONIP00000010463.2"/>
    </source>
</evidence>
<evidence type="ECO:0000256" key="3">
    <source>
        <dbReference type="ARBA" id="ARBA00022536"/>
    </source>
</evidence>
<keyword evidence="8 13" id="KW-0472">Membrane</keyword>
<evidence type="ECO:0000256" key="7">
    <source>
        <dbReference type="ARBA" id="ARBA00022989"/>
    </source>
</evidence>
<evidence type="ECO:0000256" key="9">
    <source>
        <dbReference type="ARBA" id="ARBA00023157"/>
    </source>
</evidence>
<dbReference type="SMART" id="SM00231">
    <property type="entry name" value="FA58C"/>
    <property type="match status" value="1"/>
</dbReference>
<reference evidence="19" key="1">
    <citation type="submission" date="2012-01" db="EMBL/GenBank/DDBJ databases">
        <title>The Genome Sequence of Oreochromis niloticus (Nile Tilapia).</title>
        <authorList>
            <consortium name="Broad Institute Genome Assembly Team"/>
            <consortium name="Broad Institute Sequencing Platform"/>
            <person name="Di Palma F."/>
            <person name="Johnson J."/>
            <person name="Lander E.S."/>
            <person name="Lindblad-Toh K."/>
        </authorList>
    </citation>
    <scope>NUCLEOTIDE SEQUENCE [LARGE SCALE GENOMIC DNA]</scope>
</reference>
<feature type="disulfide bond" evidence="11">
    <location>
        <begin position="1052"/>
        <end position="1079"/>
    </location>
</feature>
<evidence type="ECO:0000259" key="16">
    <source>
        <dbReference type="PROSITE" id="PS50026"/>
    </source>
</evidence>
<evidence type="ECO:0000256" key="13">
    <source>
        <dbReference type="SAM" id="Phobius"/>
    </source>
</evidence>
<dbReference type="InterPro" id="IPR000421">
    <property type="entry name" value="FA58C"/>
</dbReference>
<dbReference type="SUPFAM" id="SSF56496">
    <property type="entry name" value="Fibrinogen C-terminal domain-like"/>
    <property type="match status" value="1"/>
</dbReference>
<keyword evidence="19" id="KW-1185">Reference proteome</keyword>
<dbReference type="InterPro" id="IPR050372">
    <property type="entry name" value="Neurexin-related_CASP"/>
</dbReference>
<dbReference type="Gene3D" id="2.60.120.1000">
    <property type="match status" value="1"/>
</dbReference>
<dbReference type="Gene3D" id="2.60.120.200">
    <property type="match status" value="4"/>
</dbReference>
<dbReference type="Gene3D" id="2.10.25.10">
    <property type="entry name" value="Laminin"/>
    <property type="match status" value="2"/>
</dbReference>
<dbReference type="PANTHER" id="PTHR15036">
    <property type="entry name" value="PIKACHURIN-LIKE PROTEIN"/>
    <property type="match status" value="1"/>
</dbReference>
<dbReference type="Pfam" id="PF02210">
    <property type="entry name" value="Laminin_G_2"/>
    <property type="match status" value="4"/>
</dbReference>
<dbReference type="CDD" id="cd00054">
    <property type="entry name" value="EGF_CA"/>
    <property type="match status" value="2"/>
</dbReference>
<feature type="domain" description="EGF-like" evidence="16">
    <location>
        <begin position="667"/>
        <end position="704"/>
    </location>
</feature>
<accession>I3JNL9</accession>
<dbReference type="InterPro" id="IPR001791">
    <property type="entry name" value="Laminin_G"/>
</dbReference>
<feature type="domain" description="Laminin G" evidence="15">
    <location>
        <begin position="914"/>
        <end position="1079"/>
    </location>
</feature>
<comment type="subcellular location">
    <subcellularLocation>
        <location evidence="1">Membrane</location>
        <topology evidence="1">Single-pass type I membrane protein</topology>
    </subcellularLocation>
</comment>
<dbReference type="FunFam" id="2.60.120.200:FF:000026">
    <property type="entry name" value="contactin-associated protein-like 4 isoform X1"/>
    <property type="match status" value="1"/>
</dbReference>
<organism evidence="18 19">
    <name type="scientific">Oreochromis niloticus</name>
    <name type="common">Nile tilapia</name>
    <name type="synonym">Tilapia nilotica</name>
    <dbReference type="NCBI Taxonomy" id="8128"/>
    <lineage>
        <taxon>Eukaryota</taxon>
        <taxon>Metazoa</taxon>
        <taxon>Chordata</taxon>
        <taxon>Craniata</taxon>
        <taxon>Vertebrata</taxon>
        <taxon>Euteleostomi</taxon>
        <taxon>Actinopterygii</taxon>
        <taxon>Neopterygii</taxon>
        <taxon>Teleostei</taxon>
        <taxon>Neoteleostei</taxon>
        <taxon>Acanthomorphata</taxon>
        <taxon>Ovalentaria</taxon>
        <taxon>Cichlomorphae</taxon>
        <taxon>Cichliformes</taxon>
        <taxon>Cichlidae</taxon>
        <taxon>African cichlids</taxon>
        <taxon>Pseudocrenilabrinae</taxon>
        <taxon>Oreochromini</taxon>
        <taxon>Oreochromis</taxon>
    </lineage>
</organism>
<evidence type="ECO:0000256" key="10">
    <source>
        <dbReference type="PROSITE-ProRule" id="PRU00076"/>
    </source>
</evidence>
<keyword evidence="5" id="KW-0732">Signal</keyword>
<dbReference type="Pfam" id="PF00754">
    <property type="entry name" value="F5_F8_type_C"/>
    <property type="match status" value="1"/>
</dbReference>
<dbReference type="SUPFAM" id="SSF57196">
    <property type="entry name" value="EGF/Laminin"/>
    <property type="match status" value="1"/>
</dbReference>
<feature type="compositionally biased region" description="Basic and acidic residues" evidence="12">
    <location>
        <begin position="82"/>
        <end position="91"/>
    </location>
</feature>
<dbReference type="InterPro" id="IPR013320">
    <property type="entry name" value="ConA-like_dom_sf"/>
</dbReference>
<dbReference type="FunFam" id="2.60.120.260:FF:000016">
    <property type="entry name" value="Contactin-associated protein-like 4 isoform 1"/>
    <property type="match status" value="1"/>
</dbReference>
<feature type="domain" description="Laminin G" evidence="15">
    <location>
        <begin position="300"/>
        <end position="480"/>
    </location>
</feature>
<protein>
    <submittedName>
        <fullName evidence="18">Contactin associated protein like 3</fullName>
    </submittedName>
</protein>
<dbReference type="PANTHER" id="PTHR15036:SF40">
    <property type="entry name" value="CONTACTIN-ASSOCIATED PROTEIN-LIKE 4"/>
    <property type="match status" value="1"/>
</dbReference>
<feature type="domain" description="Fibrinogen C-terminal" evidence="17">
    <location>
        <begin position="703"/>
        <end position="755"/>
    </location>
</feature>
<feature type="domain" description="Laminin G" evidence="15">
    <location>
        <begin position="486"/>
        <end position="665"/>
    </location>
</feature>
<dbReference type="OMA" id="ICPLKAA"/>
<comment type="caution">
    <text evidence="10">Lacks conserved residue(s) required for the propagation of feature annotation.</text>
</comment>
<dbReference type="CDD" id="cd00057">
    <property type="entry name" value="FA58C"/>
    <property type="match status" value="1"/>
</dbReference>
<dbReference type="PROSITE" id="PS50026">
    <property type="entry name" value="EGF_3"/>
    <property type="match status" value="2"/>
</dbReference>
<feature type="domain" description="EGF-like" evidence="16">
    <location>
        <begin position="1080"/>
        <end position="1118"/>
    </location>
</feature>
<keyword evidence="4 13" id="KW-0812">Transmembrane</keyword>
<dbReference type="PROSITE" id="PS50025">
    <property type="entry name" value="LAM_G_DOMAIN"/>
    <property type="match status" value="4"/>
</dbReference>
<feature type="region of interest" description="Disordered" evidence="12">
    <location>
        <begin position="1395"/>
        <end position="1429"/>
    </location>
</feature>
<evidence type="ECO:0000256" key="6">
    <source>
        <dbReference type="ARBA" id="ARBA00022737"/>
    </source>
</evidence>
<keyword evidence="6" id="KW-0677">Repeat</keyword>
<gene>
    <name evidence="18" type="primary">LOC100704748</name>
</gene>
<name>I3JNL9_ORENI</name>
<keyword evidence="3 10" id="KW-0245">EGF-like domain</keyword>
<feature type="transmembrane region" description="Helical" evidence="13">
    <location>
        <begin position="1361"/>
        <end position="1385"/>
    </location>
</feature>
<dbReference type="InterPro" id="IPR002181">
    <property type="entry name" value="Fibrinogen_a/b/g_C_dom"/>
</dbReference>
<reference evidence="18" key="3">
    <citation type="submission" date="2025-09" db="UniProtKB">
        <authorList>
            <consortium name="Ensembl"/>
        </authorList>
    </citation>
    <scope>IDENTIFICATION</scope>
</reference>
<comment type="similarity">
    <text evidence="2">Belongs to the neurexin family.</text>
</comment>
<dbReference type="Proteomes" id="UP000005207">
    <property type="component" value="Linkage group LG17"/>
</dbReference>
<dbReference type="PROSITE" id="PS51406">
    <property type="entry name" value="FIBRINOGEN_C_2"/>
    <property type="match status" value="1"/>
</dbReference>
<evidence type="ECO:0000313" key="19">
    <source>
        <dbReference type="Proteomes" id="UP000005207"/>
    </source>
</evidence>
<evidence type="ECO:0000259" key="14">
    <source>
        <dbReference type="PROSITE" id="PS50022"/>
    </source>
</evidence>
<evidence type="ECO:0000256" key="4">
    <source>
        <dbReference type="ARBA" id="ARBA00022692"/>
    </source>
</evidence>
<evidence type="ECO:0000256" key="5">
    <source>
        <dbReference type="ARBA" id="ARBA00022729"/>
    </source>
</evidence>
<evidence type="ECO:0000256" key="12">
    <source>
        <dbReference type="SAM" id="MobiDB-lite"/>
    </source>
</evidence>
<dbReference type="InterPro" id="IPR000742">
    <property type="entry name" value="EGF"/>
</dbReference>
<dbReference type="SMART" id="SM00181">
    <property type="entry name" value="EGF"/>
    <property type="match status" value="2"/>
</dbReference>
<keyword evidence="7 13" id="KW-1133">Transmembrane helix</keyword>
<dbReference type="GO" id="GO:0016020">
    <property type="term" value="C:membrane"/>
    <property type="evidence" value="ECO:0007669"/>
    <property type="project" value="UniProtKB-SubCell"/>
</dbReference>
<feature type="domain" description="F5/8 type C" evidence="14">
    <location>
        <begin position="148"/>
        <end position="294"/>
    </location>
</feature>
<evidence type="ECO:0000259" key="17">
    <source>
        <dbReference type="PROSITE" id="PS51406"/>
    </source>
</evidence>
<dbReference type="InParanoid" id="I3JNL9"/>
<proteinExistence type="inferred from homology"/>
<dbReference type="InterPro" id="IPR008979">
    <property type="entry name" value="Galactose-bd-like_sf"/>
</dbReference>
<evidence type="ECO:0000256" key="2">
    <source>
        <dbReference type="ARBA" id="ARBA00010241"/>
    </source>
</evidence>
<dbReference type="PROSITE" id="PS01285">
    <property type="entry name" value="FA58C_1"/>
    <property type="match status" value="1"/>
</dbReference>
<dbReference type="Gene3D" id="2.60.120.260">
    <property type="entry name" value="Galactose-binding domain-like"/>
    <property type="match status" value="1"/>
</dbReference>
<evidence type="ECO:0000256" key="11">
    <source>
        <dbReference type="PROSITE-ProRule" id="PRU00122"/>
    </source>
</evidence>
<reference evidence="18" key="2">
    <citation type="submission" date="2025-08" db="UniProtKB">
        <authorList>
            <consortium name="Ensembl"/>
        </authorList>
    </citation>
    <scope>IDENTIFICATION</scope>
</reference>
<evidence type="ECO:0000256" key="8">
    <source>
        <dbReference type="ARBA" id="ARBA00023136"/>
    </source>
</evidence>
<dbReference type="PROSITE" id="PS50022">
    <property type="entry name" value="FA58C_3"/>
    <property type="match status" value="1"/>
</dbReference>
<sequence length="1429" mass="157281">MFRPSCSCQMKSIPWSQCLQVHIKPWQTPSAQKVPQFLHYLLPVAFEHPLPPSAGHRPASVHCNSKAIRCGAAHRSAAGGEQRGEANRRAEEGEEVEDGRTATLRQAGLYPTASRRFNMPRGNKRLAGITALIASLLLGSCGTGADVCDNPLMSSLPSSSFRSSSQLSSSHGPVFAKVNRREGAGGWSPLVSDRYQWLEVDLGRRTQITAVATQGRYGSSDWLTAYLLMFSDTGHNWRQHRQEDSLGAFPGNSNADTVVQYKLEQPVIARFLRLIPLDWNPSGRIGLRLEIYGCRYTSSVASFDGSRSSLVYRLSVRASWTVMETISLKFKTLKNSGTLLHAEGLRDHSLTLVLEKGKLLLYHLQGVSSSSGGQLLVSLGSLLDDQHWHHVKLERLSTHLNLTVDKNTQQVQIPAELSHWHIHTLTVAAVQSHGLQKPILSNRNFHGCLENLLYSDINLIDLAKHSSPQVAVVGNVTFSCAEPVSVAVTFTDSHSFLQLPGLTSWSTGLVSVTLQFRTWNKGGLLLTFGLPQQDGTVFLYLSQARLRLQITKAGRSSLDLSAGSGLNDGQWHYVELSFKHDHLSITVDKDEGATAHISISVPLTSDSQLFFGGCPTEESAQKCKNPFNTFQGCIRLLTLDDQTVDLIKVQQRLLGNYSHLQIDMCGIIDRCYPSHCEHGGICTQSWSTFHCNCSNSGYRGATCHSSIYEQSCEAYKHKGNMSGHYYIDVDGSGPIKPQLIYCNMTEDKTWMVIQHNNTELTRVQSSAERNQHFAYFDYSSEEEQLVAVISQSEHCEQELSYHCRKSRLSNTLEGAPFSWWVGGSGPGQIQTSWGGALTGTRQCACSLQDSCLDPSHYCNCDADYDQWTEDTGLLTHKETLPVRSLVLGDIHRPGSEAAYRVGPLRCHGDKNFWNAAFFDKETSYLHFPTFQGELNADISFLFKTTSSSGVFLENLGIRDFIRIELSSSTEVVFSFDVGNGPLDVRVKTNLPLNDSRWHRVRAERNVKEASLRVDNFPAATHEAPTDGLMHLQLNSQLFIGGTASRQKGFLGCIRSLQLNGVTLDLEKRAKITPGVLPGCPGHCSSYGSLCQNEGRCEEKANGFSCDCGRSAYTGAFCHKEVSASFKSTTSITYILKEPFELSRNSSGLPSSIYSDITLRGENISLSFSTNQSPALLLYVSSFYREYLILLINKNDELELRYKLHSGRDVETLRSIVINVADGRLHTVTVRRLADIVSVQIDQNARENLNLTSDVEFNSIKSLVLGRVEEPDGLDAEMAELASLGFTGCLSGVHFNSISPLKAALLHPDSPVIVTGPLVQSSCGSSSPANTYAAETTHSLSGQPGSVDPGQPLVNTIRSDSALIGGVIAVVIFVTLSALAVMARFICSRKETYRNQEVKAAQPEDSNEFPFSGQPDSPSAPSENQKEYFI</sequence>
<feature type="compositionally biased region" description="Polar residues" evidence="12">
    <location>
        <begin position="1413"/>
        <end position="1422"/>
    </location>
</feature>
<feature type="region of interest" description="Disordered" evidence="12">
    <location>
        <begin position="74"/>
        <end position="99"/>
    </location>
</feature>
<dbReference type="SUPFAM" id="SSF49899">
    <property type="entry name" value="Concanavalin A-like lectins/glucanases"/>
    <property type="match status" value="4"/>
</dbReference>
<dbReference type="PROSITE" id="PS01286">
    <property type="entry name" value="FA58C_2"/>
    <property type="match status" value="1"/>
</dbReference>